<dbReference type="EMBL" id="BPLQ01001276">
    <property type="protein sequence ID" value="GIX80259.1"/>
    <property type="molecule type" value="Genomic_DNA"/>
</dbReference>
<comment type="caution">
    <text evidence="3">The sequence shown here is derived from an EMBL/GenBank/DDBJ whole genome shotgun (WGS) entry which is preliminary data.</text>
</comment>
<dbReference type="Pfam" id="PF10545">
    <property type="entry name" value="MADF_DNA_bdg"/>
    <property type="match status" value="1"/>
</dbReference>
<feature type="region of interest" description="Disordered" evidence="1">
    <location>
        <begin position="128"/>
        <end position="159"/>
    </location>
</feature>
<evidence type="ECO:0000313" key="3">
    <source>
        <dbReference type="EMBL" id="GIX80259.1"/>
    </source>
</evidence>
<sequence length="403" mass="46720">MVTEAGKELLRNTINTATFHNKILEENEMWKQWEKECGLTMMVSDDDILKRIRKNHQCSKHRRRDKSRNRDKYKAGKSPGSSAGSSKDRWDHSGFAELYPDGVDSEKNRSASSFKKWDHSGFAELYPDSIGNERNASTSSSFDKHKKKKKNRHRTHSSDDEILKDFKRNGKPWNKDKTLKLIECLHAAPALWDVHSKDYQNPIKKCNDLKRISTYFNVSEDEIREKICLLINEFKNGNNMLRKQSGSKPEELFDYKLLNFLTKNSCEEIRTFVDSKYTDKVIDSSDDSYSDDDEEETSTCLSSNKYSEEKHLLNARTEQSSFSPNAIKEKQIEYQAGRACKLTSSIQEDYFLYGQNIANRLYNSKQSNQAIANAKYEINHILNRLERGDFEPVQKRSVASSPK</sequence>
<dbReference type="Proteomes" id="UP001054837">
    <property type="component" value="Unassembled WGS sequence"/>
</dbReference>
<reference evidence="3 4" key="1">
    <citation type="submission" date="2021-06" db="EMBL/GenBank/DDBJ databases">
        <title>Caerostris darwini draft genome.</title>
        <authorList>
            <person name="Kono N."/>
            <person name="Arakawa K."/>
        </authorList>
    </citation>
    <scope>NUCLEOTIDE SEQUENCE [LARGE SCALE GENOMIC DNA]</scope>
</reference>
<protein>
    <submittedName>
        <fullName evidence="3">MADF domain-containing protein</fullName>
    </submittedName>
</protein>
<evidence type="ECO:0000313" key="4">
    <source>
        <dbReference type="Proteomes" id="UP001054837"/>
    </source>
</evidence>
<proteinExistence type="predicted"/>
<gene>
    <name evidence="3" type="primary">AVEN_108789_1</name>
    <name evidence="3" type="ORF">CDAR_610431</name>
</gene>
<organism evidence="3 4">
    <name type="scientific">Caerostris darwini</name>
    <dbReference type="NCBI Taxonomy" id="1538125"/>
    <lineage>
        <taxon>Eukaryota</taxon>
        <taxon>Metazoa</taxon>
        <taxon>Ecdysozoa</taxon>
        <taxon>Arthropoda</taxon>
        <taxon>Chelicerata</taxon>
        <taxon>Arachnida</taxon>
        <taxon>Araneae</taxon>
        <taxon>Araneomorphae</taxon>
        <taxon>Entelegynae</taxon>
        <taxon>Araneoidea</taxon>
        <taxon>Araneidae</taxon>
        <taxon>Caerostris</taxon>
    </lineage>
</organism>
<feature type="compositionally biased region" description="Basic residues" evidence="1">
    <location>
        <begin position="144"/>
        <end position="155"/>
    </location>
</feature>
<feature type="domain" description="MADF" evidence="2">
    <location>
        <begin position="180"/>
        <end position="266"/>
    </location>
</feature>
<name>A0AAV4N6A5_9ARAC</name>
<dbReference type="InterPro" id="IPR006578">
    <property type="entry name" value="MADF-dom"/>
</dbReference>
<feature type="region of interest" description="Disordered" evidence="1">
    <location>
        <begin position="54"/>
        <end position="89"/>
    </location>
</feature>
<dbReference type="PROSITE" id="PS51029">
    <property type="entry name" value="MADF"/>
    <property type="match status" value="1"/>
</dbReference>
<evidence type="ECO:0000256" key="1">
    <source>
        <dbReference type="SAM" id="MobiDB-lite"/>
    </source>
</evidence>
<evidence type="ECO:0000259" key="2">
    <source>
        <dbReference type="PROSITE" id="PS51029"/>
    </source>
</evidence>
<keyword evidence="4" id="KW-1185">Reference proteome</keyword>
<accession>A0AAV4N6A5</accession>
<feature type="compositionally biased region" description="Low complexity" evidence="1">
    <location>
        <begin position="76"/>
        <end position="85"/>
    </location>
</feature>
<dbReference type="AlphaFoldDB" id="A0AAV4N6A5"/>
<feature type="compositionally biased region" description="Basic residues" evidence="1">
    <location>
        <begin position="54"/>
        <end position="67"/>
    </location>
</feature>